<dbReference type="EMBL" id="AMCI01004663">
    <property type="protein sequence ID" value="EJW97634.1"/>
    <property type="molecule type" value="Genomic_DNA"/>
</dbReference>
<sequence>MLLHLQHHTYYAKVYIFRKRQQWQLLSFIHRYRLSDDRLWCWHSHA</sequence>
<organism evidence="1">
    <name type="scientific">gut metagenome</name>
    <dbReference type="NCBI Taxonomy" id="749906"/>
    <lineage>
        <taxon>unclassified sequences</taxon>
        <taxon>metagenomes</taxon>
        <taxon>organismal metagenomes</taxon>
    </lineage>
</organism>
<accession>J9GE38</accession>
<comment type="caution">
    <text evidence="1">The sequence shown here is derived from an EMBL/GenBank/DDBJ whole genome shotgun (WGS) entry which is preliminary data.</text>
</comment>
<protein>
    <submittedName>
        <fullName evidence="1">Uncharacterized protein</fullName>
    </submittedName>
</protein>
<proteinExistence type="predicted"/>
<dbReference type="AlphaFoldDB" id="J9GE38"/>
<name>J9GE38_9ZZZZ</name>
<reference evidence="1" key="1">
    <citation type="journal article" date="2012" name="PLoS ONE">
        <title>Gene sets for utilization of primary and secondary nutrition supplies in the distal gut of endangered iberian lynx.</title>
        <authorList>
            <person name="Alcaide M."/>
            <person name="Messina E."/>
            <person name="Richter M."/>
            <person name="Bargiela R."/>
            <person name="Peplies J."/>
            <person name="Huws S.A."/>
            <person name="Newbold C.J."/>
            <person name="Golyshin P.N."/>
            <person name="Simon M.A."/>
            <person name="Lopez G."/>
            <person name="Yakimov M.M."/>
            <person name="Ferrer M."/>
        </authorList>
    </citation>
    <scope>NUCLEOTIDE SEQUENCE</scope>
</reference>
<evidence type="ECO:0000313" key="1">
    <source>
        <dbReference type="EMBL" id="EJW97634.1"/>
    </source>
</evidence>
<gene>
    <name evidence="1" type="ORF">EVA_14260</name>
</gene>